<dbReference type="AlphaFoldDB" id="A0A090QGS2"/>
<accession>A0A090QGS2</accession>
<evidence type="ECO:0000313" key="2">
    <source>
        <dbReference type="Proteomes" id="UP000029226"/>
    </source>
</evidence>
<comment type="caution">
    <text evidence="1">The sequence shown here is derived from an EMBL/GenBank/DDBJ whole genome shotgun (WGS) entry which is preliminary data.</text>
</comment>
<dbReference type="Proteomes" id="UP000029226">
    <property type="component" value="Unassembled WGS sequence"/>
</dbReference>
<gene>
    <name evidence="1" type="ORF">JCM19314_872</name>
</gene>
<protein>
    <submittedName>
        <fullName evidence="1">Uncharacterized protein</fullName>
    </submittedName>
</protein>
<evidence type="ECO:0000313" key="1">
    <source>
        <dbReference type="EMBL" id="GAL01428.1"/>
    </source>
</evidence>
<name>A0A090QGS2_NONUL</name>
<sequence length="122" mass="14070">MSFSDKTSKNLATKKYYVYVTTWSNVNGTSNGSDGVAYVTNVFTYKEYLGLNKSSIKIQFSDEFKVRYGSDKHYDFVTNGNTNVWAYDSYNEASKKRRAAMASYADEDVIIKQMNHFEYFSD</sequence>
<proteinExistence type="predicted"/>
<organism evidence="1 2">
    <name type="scientific">Nonlabens ulvanivorans</name>
    <name type="common">Persicivirga ulvanivorans</name>
    <dbReference type="NCBI Taxonomy" id="906888"/>
    <lineage>
        <taxon>Bacteria</taxon>
        <taxon>Pseudomonadati</taxon>
        <taxon>Bacteroidota</taxon>
        <taxon>Flavobacteriia</taxon>
        <taxon>Flavobacteriales</taxon>
        <taxon>Flavobacteriaceae</taxon>
        <taxon>Nonlabens</taxon>
    </lineage>
</organism>
<dbReference type="EMBL" id="BBMM01000010">
    <property type="protein sequence ID" value="GAL01428.1"/>
    <property type="molecule type" value="Genomic_DNA"/>
</dbReference>
<reference evidence="1 2" key="1">
    <citation type="journal article" date="2014" name="Genome Announc.">
        <title>Draft Genome Sequences of Marine Flavobacterium Nonlabens Strains NR17, NR24, NR27, NR32, NR33, and Ara13.</title>
        <authorList>
            <person name="Nakanishi M."/>
            <person name="Meirelles P."/>
            <person name="Suzuki R."/>
            <person name="Takatani N."/>
            <person name="Mino S."/>
            <person name="Suda W."/>
            <person name="Oshima K."/>
            <person name="Hattori M."/>
            <person name="Ohkuma M."/>
            <person name="Hosokawa M."/>
            <person name="Miyashita K."/>
            <person name="Thompson F.L."/>
            <person name="Niwa A."/>
            <person name="Sawabe T."/>
            <person name="Sawabe T."/>
        </authorList>
    </citation>
    <scope>NUCLEOTIDE SEQUENCE [LARGE SCALE GENOMIC DNA]</scope>
    <source>
        <strain evidence="2">JCM19314</strain>
    </source>
</reference>